<dbReference type="AlphaFoldDB" id="A0A0C3LXV5"/>
<proteinExistence type="predicted"/>
<feature type="compositionally biased region" description="Basic and acidic residues" evidence="1">
    <location>
        <begin position="1"/>
        <end position="18"/>
    </location>
</feature>
<evidence type="ECO:0000256" key="1">
    <source>
        <dbReference type="SAM" id="MobiDB-lite"/>
    </source>
</evidence>
<accession>A0A0C3LXV5</accession>
<feature type="region of interest" description="Disordered" evidence="1">
    <location>
        <begin position="1"/>
        <end position="33"/>
    </location>
</feature>
<gene>
    <name evidence="2" type="ORF">M407DRAFT_243770</name>
</gene>
<dbReference type="HOGENOM" id="CLU_3052118_0_0_1"/>
<reference evidence="3" key="2">
    <citation type="submission" date="2015-01" db="EMBL/GenBank/DDBJ databases">
        <title>Evolutionary Origins and Diversification of the Mycorrhizal Mutualists.</title>
        <authorList>
            <consortium name="DOE Joint Genome Institute"/>
            <consortium name="Mycorrhizal Genomics Consortium"/>
            <person name="Kohler A."/>
            <person name="Kuo A."/>
            <person name="Nagy L.G."/>
            <person name="Floudas D."/>
            <person name="Copeland A."/>
            <person name="Barry K.W."/>
            <person name="Cichocki N."/>
            <person name="Veneault-Fourrey C."/>
            <person name="LaButti K."/>
            <person name="Lindquist E.A."/>
            <person name="Lipzen A."/>
            <person name="Lundell T."/>
            <person name="Morin E."/>
            <person name="Murat C."/>
            <person name="Riley R."/>
            <person name="Ohm R."/>
            <person name="Sun H."/>
            <person name="Tunlid A."/>
            <person name="Henrissat B."/>
            <person name="Grigoriev I.V."/>
            <person name="Hibbett D.S."/>
            <person name="Martin F."/>
        </authorList>
    </citation>
    <scope>NUCLEOTIDE SEQUENCE [LARGE SCALE GENOMIC DNA]</scope>
    <source>
        <strain evidence="3">MUT 4182</strain>
    </source>
</reference>
<dbReference type="Proteomes" id="UP000054248">
    <property type="component" value="Unassembled WGS sequence"/>
</dbReference>
<reference evidence="2 3" key="1">
    <citation type="submission" date="2014-04" db="EMBL/GenBank/DDBJ databases">
        <authorList>
            <consortium name="DOE Joint Genome Institute"/>
            <person name="Kuo A."/>
            <person name="Girlanda M."/>
            <person name="Perotto S."/>
            <person name="Kohler A."/>
            <person name="Nagy L.G."/>
            <person name="Floudas D."/>
            <person name="Copeland A."/>
            <person name="Barry K.W."/>
            <person name="Cichocki N."/>
            <person name="Veneault-Fourrey C."/>
            <person name="LaButti K."/>
            <person name="Lindquist E.A."/>
            <person name="Lipzen A."/>
            <person name="Lundell T."/>
            <person name="Morin E."/>
            <person name="Murat C."/>
            <person name="Sun H."/>
            <person name="Tunlid A."/>
            <person name="Henrissat B."/>
            <person name="Grigoriev I.V."/>
            <person name="Hibbett D.S."/>
            <person name="Martin F."/>
            <person name="Nordberg H.P."/>
            <person name="Cantor M.N."/>
            <person name="Hua S.X."/>
        </authorList>
    </citation>
    <scope>NUCLEOTIDE SEQUENCE [LARGE SCALE GENOMIC DNA]</scope>
    <source>
        <strain evidence="2 3">MUT 4182</strain>
    </source>
</reference>
<evidence type="ECO:0000313" key="3">
    <source>
        <dbReference type="Proteomes" id="UP000054248"/>
    </source>
</evidence>
<sequence length="54" mass="5847">MGVEEKPADGTEGKETEMGKGLMEDDEMEADTKPRLSCVIVDVQNGKAFSGWKA</sequence>
<keyword evidence="3" id="KW-1185">Reference proteome</keyword>
<dbReference type="EMBL" id="KN823026">
    <property type="protein sequence ID" value="KIO26307.1"/>
    <property type="molecule type" value="Genomic_DNA"/>
</dbReference>
<evidence type="ECO:0000313" key="2">
    <source>
        <dbReference type="EMBL" id="KIO26307.1"/>
    </source>
</evidence>
<organism evidence="2 3">
    <name type="scientific">Tulasnella calospora MUT 4182</name>
    <dbReference type="NCBI Taxonomy" id="1051891"/>
    <lineage>
        <taxon>Eukaryota</taxon>
        <taxon>Fungi</taxon>
        <taxon>Dikarya</taxon>
        <taxon>Basidiomycota</taxon>
        <taxon>Agaricomycotina</taxon>
        <taxon>Agaricomycetes</taxon>
        <taxon>Cantharellales</taxon>
        <taxon>Tulasnellaceae</taxon>
        <taxon>Tulasnella</taxon>
    </lineage>
</organism>
<protein>
    <submittedName>
        <fullName evidence="2">Uncharacterized protein</fullName>
    </submittedName>
</protein>
<name>A0A0C3LXV5_9AGAM</name>